<keyword evidence="4" id="KW-0067">ATP-binding</keyword>
<accession>A0AAW2SXV4</accession>
<evidence type="ECO:0000256" key="2">
    <source>
        <dbReference type="ARBA" id="ARBA00022490"/>
    </source>
</evidence>
<dbReference type="PANTHER" id="PTHR23155:SF1152">
    <property type="entry name" value="AAA+ ATPASE DOMAIN-CONTAINING PROTEIN"/>
    <property type="match status" value="1"/>
</dbReference>
<evidence type="ECO:0000313" key="6">
    <source>
        <dbReference type="EMBL" id="KAL0397258.1"/>
    </source>
</evidence>
<dbReference type="Pfam" id="PF23559">
    <property type="entry name" value="WHD_DRP"/>
    <property type="match status" value="1"/>
</dbReference>
<organism evidence="6">
    <name type="scientific">Sesamum calycinum</name>
    <dbReference type="NCBI Taxonomy" id="2727403"/>
    <lineage>
        <taxon>Eukaryota</taxon>
        <taxon>Viridiplantae</taxon>
        <taxon>Streptophyta</taxon>
        <taxon>Embryophyta</taxon>
        <taxon>Tracheophyta</taxon>
        <taxon>Spermatophyta</taxon>
        <taxon>Magnoliopsida</taxon>
        <taxon>eudicotyledons</taxon>
        <taxon>Gunneridae</taxon>
        <taxon>Pentapetalae</taxon>
        <taxon>asterids</taxon>
        <taxon>lamiids</taxon>
        <taxon>Lamiales</taxon>
        <taxon>Pedaliaceae</taxon>
        <taxon>Sesamum</taxon>
    </lineage>
</organism>
<dbReference type="EMBL" id="JACGWM010000001">
    <property type="protein sequence ID" value="KAL0397258.1"/>
    <property type="molecule type" value="Genomic_DNA"/>
</dbReference>
<dbReference type="InterPro" id="IPR044974">
    <property type="entry name" value="Disease_R_plants"/>
</dbReference>
<keyword evidence="2" id="KW-0963">Cytoplasm</keyword>
<evidence type="ECO:0000256" key="4">
    <source>
        <dbReference type="ARBA" id="ARBA00022840"/>
    </source>
</evidence>
<dbReference type="InterPro" id="IPR036388">
    <property type="entry name" value="WH-like_DNA-bd_sf"/>
</dbReference>
<evidence type="ECO:0000256" key="3">
    <source>
        <dbReference type="ARBA" id="ARBA00022741"/>
    </source>
</evidence>
<reference evidence="6" key="1">
    <citation type="submission" date="2020-06" db="EMBL/GenBank/DDBJ databases">
        <authorList>
            <person name="Li T."/>
            <person name="Hu X."/>
            <person name="Zhang T."/>
            <person name="Song X."/>
            <person name="Zhang H."/>
            <person name="Dai N."/>
            <person name="Sheng W."/>
            <person name="Hou X."/>
            <person name="Wei L."/>
        </authorList>
    </citation>
    <scope>NUCLEOTIDE SEQUENCE</scope>
    <source>
        <strain evidence="6">KEN8</strain>
        <tissue evidence="6">Leaf</tissue>
    </source>
</reference>
<name>A0AAW2SXV4_9LAMI</name>
<sequence length="214" mass="24657">MFPLHGRFPEDYSIPISKLTKLCVAEGFLKPIRPKSLEELAEEYLEDLVKRNLVLNIKMKSNGKIKLCGLHDLLRNLCIQKAQEQEFLHVVNTSAGVMEKHCRMSINPVISREFVDTYAFPSPICSILYFHSYIASSSFIQGYRLLGLWEMSQLRHLIFHAISISPNPLPHLQVLENLQTLSVLKFQIHQLFSRLRWSSFGMNAKPFSTETNHS</sequence>
<evidence type="ECO:0000259" key="5">
    <source>
        <dbReference type="Pfam" id="PF23559"/>
    </source>
</evidence>
<dbReference type="Gene3D" id="1.10.10.10">
    <property type="entry name" value="Winged helix-like DNA-binding domain superfamily/Winged helix DNA-binding domain"/>
    <property type="match status" value="1"/>
</dbReference>
<dbReference type="GO" id="GO:0098542">
    <property type="term" value="P:defense response to other organism"/>
    <property type="evidence" value="ECO:0007669"/>
    <property type="project" value="TreeGrafter"/>
</dbReference>
<protein>
    <submittedName>
        <fullName evidence="6">Late blight resistance proteinR1C-3</fullName>
    </submittedName>
</protein>
<proteinExistence type="predicted"/>
<dbReference type="InterPro" id="IPR058922">
    <property type="entry name" value="WHD_DRP"/>
</dbReference>
<feature type="domain" description="Disease resistance protein winged helix" evidence="5">
    <location>
        <begin position="8"/>
        <end position="77"/>
    </location>
</feature>
<dbReference type="PANTHER" id="PTHR23155">
    <property type="entry name" value="DISEASE RESISTANCE PROTEIN RP"/>
    <property type="match status" value="1"/>
</dbReference>
<comment type="subcellular location">
    <subcellularLocation>
        <location evidence="1">Cytoplasm</location>
    </subcellularLocation>
</comment>
<dbReference type="AlphaFoldDB" id="A0AAW2SXV4"/>
<comment type="caution">
    <text evidence="6">The sequence shown here is derived from an EMBL/GenBank/DDBJ whole genome shotgun (WGS) entry which is preliminary data.</text>
</comment>
<gene>
    <name evidence="6" type="ORF">Scaly_0174200</name>
</gene>
<reference evidence="6" key="2">
    <citation type="journal article" date="2024" name="Plant">
        <title>Genomic evolution and insights into agronomic trait innovations of Sesamum species.</title>
        <authorList>
            <person name="Miao H."/>
            <person name="Wang L."/>
            <person name="Qu L."/>
            <person name="Liu H."/>
            <person name="Sun Y."/>
            <person name="Le M."/>
            <person name="Wang Q."/>
            <person name="Wei S."/>
            <person name="Zheng Y."/>
            <person name="Lin W."/>
            <person name="Duan Y."/>
            <person name="Cao H."/>
            <person name="Xiong S."/>
            <person name="Wang X."/>
            <person name="Wei L."/>
            <person name="Li C."/>
            <person name="Ma Q."/>
            <person name="Ju M."/>
            <person name="Zhao R."/>
            <person name="Li G."/>
            <person name="Mu C."/>
            <person name="Tian Q."/>
            <person name="Mei H."/>
            <person name="Zhang T."/>
            <person name="Gao T."/>
            <person name="Zhang H."/>
        </authorList>
    </citation>
    <scope>NUCLEOTIDE SEQUENCE</scope>
    <source>
        <strain evidence="6">KEN8</strain>
    </source>
</reference>
<evidence type="ECO:0000256" key="1">
    <source>
        <dbReference type="ARBA" id="ARBA00004496"/>
    </source>
</evidence>
<keyword evidence="3" id="KW-0547">Nucleotide-binding</keyword>